<dbReference type="OrthoDB" id="10250120at2759"/>
<sequence>MRDTTLSKSRLTSLYSDFRKLKDLNPEGYEANVRYWRHLLLDEVFSDKLICQCGSELLKELSDKELGPPKCLDTALDSLISDGLLIAKERFKRNNNSKILKAFSWTIGYILAGRSQATTRTSEGANYLRDADFVVLPTTKRKSLQAEQRMRSSICKKAIRYSDLIFSKLEFCKIVGMEENLQGWNEFEIVLMYMETYMGVIVTDCNTVKVCTRDMAPLLAKFDFNFISENDRNIASVKETYSILQFQVSMLEDRIRERKQVLAECIKSDKPKDLQRLHLRAKKLLERNLTTACRNLQNIETLKSDIEMSLDNVNLRNTLLASRDVMSNVSAELGDTESVEKLLDEISLERSKNEEISDILAGKLDDQNDEQLNEELEELDAEVKKEQEVTRELSKLKISSYQGFGPEEVALVAGRESPVEEESRADLGPSESKNKEPILST</sequence>
<dbReference type="GO" id="GO:0032511">
    <property type="term" value="P:late endosome to vacuole transport via multivesicular body sorting pathway"/>
    <property type="evidence" value="ECO:0007669"/>
    <property type="project" value="TreeGrafter"/>
</dbReference>
<evidence type="ECO:0000256" key="1">
    <source>
        <dbReference type="SAM" id="Coils"/>
    </source>
</evidence>
<dbReference type="Pfam" id="PF25880">
    <property type="entry name" value="WHD_CHMP7_1st"/>
    <property type="match status" value="1"/>
</dbReference>
<evidence type="ECO:0000313" key="4">
    <source>
        <dbReference type="Proteomes" id="UP000002036"/>
    </source>
</evidence>
<evidence type="ECO:0000313" key="3">
    <source>
        <dbReference type="EMBL" id="CAR30459.1"/>
    </source>
</evidence>
<dbReference type="HOGENOM" id="CLU_021165_2_0_1"/>
<dbReference type="GO" id="GO:0009898">
    <property type="term" value="C:cytoplasmic side of plasma membrane"/>
    <property type="evidence" value="ECO:0007669"/>
    <property type="project" value="TreeGrafter"/>
</dbReference>
<dbReference type="InParanoid" id="C5E348"/>
<dbReference type="AlphaFoldDB" id="C5E348"/>
<dbReference type="eggNOG" id="KOG2911">
    <property type="taxonomic scope" value="Eukaryota"/>
</dbReference>
<keyword evidence="1" id="KW-0175">Coiled coil</keyword>
<name>C5E348_LACTC</name>
<feature type="coiled-coil region" evidence="1">
    <location>
        <begin position="369"/>
        <end position="396"/>
    </location>
</feature>
<dbReference type="PANTHER" id="PTHR22761">
    <property type="entry name" value="CHARGED MULTIVESICULAR BODY PROTEIN"/>
    <property type="match status" value="1"/>
</dbReference>
<dbReference type="GO" id="GO:0005771">
    <property type="term" value="C:multivesicular body"/>
    <property type="evidence" value="ECO:0007669"/>
    <property type="project" value="TreeGrafter"/>
</dbReference>
<organism evidence="3 4">
    <name type="scientific">Lachancea thermotolerans (strain ATCC 56472 / CBS 6340 / NRRL Y-8284)</name>
    <name type="common">Yeast</name>
    <name type="synonym">Kluyveromyces thermotolerans</name>
    <dbReference type="NCBI Taxonomy" id="559295"/>
    <lineage>
        <taxon>Eukaryota</taxon>
        <taxon>Fungi</taxon>
        <taxon>Dikarya</taxon>
        <taxon>Ascomycota</taxon>
        <taxon>Saccharomycotina</taxon>
        <taxon>Saccharomycetes</taxon>
        <taxon>Saccharomycetales</taxon>
        <taxon>Saccharomycetaceae</taxon>
        <taxon>Lachancea</taxon>
    </lineage>
</organism>
<dbReference type="Pfam" id="PF03357">
    <property type="entry name" value="Snf7"/>
    <property type="match status" value="1"/>
</dbReference>
<reference evidence="3 4" key="1">
    <citation type="journal article" date="2009" name="Genome Res.">
        <title>Comparative genomics of protoploid Saccharomycetaceae.</title>
        <authorList>
            <consortium name="The Genolevures Consortium"/>
            <person name="Souciet J.-L."/>
            <person name="Dujon B."/>
            <person name="Gaillardin C."/>
            <person name="Johnston M."/>
            <person name="Baret P.V."/>
            <person name="Cliften P."/>
            <person name="Sherman D.J."/>
            <person name="Weissenbach J."/>
            <person name="Westhof E."/>
            <person name="Wincker P."/>
            <person name="Jubin C."/>
            <person name="Poulain J."/>
            <person name="Barbe V."/>
            <person name="Segurens B."/>
            <person name="Artiguenave F."/>
            <person name="Anthouard V."/>
            <person name="Vacherie B."/>
            <person name="Val M.-E."/>
            <person name="Fulton R.S."/>
            <person name="Minx P."/>
            <person name="Wilson R."/>
            <person name="Durrens P."/>
            <person name="Jean G."/>
            <person name="Marck C."/>
            <person name="Martin T."/>
            <person name="Nikolski M."/>
            <person name="Rolland T."/>
            <person name="Seret M.-L."/>
            <person name="Casaregola S."/>
            <person name="Despons L."/>
            <person name="Fairhead C."/>
            <person name="Fischer G."/>
            <person name="Lafontaine I."/>
            <person name="Leh V."/>
            <person name="Lemaire M."/>
            <person name="de Montigny J."/>
            <person name="Neuveglise C."/>
            <person name="Thierry A."/>
            <person name="Blanc-Lenfle I."/>
            <person name="Bleykasten C."/>
            <person name="Diffels J."/>
            <person name="Fritsch E."/>
            <person name="Frangeul L."/>
            <person name="Goeffon A."/>
            <person name="Jauniaux N."/>
            <person name="Kachouri-Lafond R."/>
            <person name="Payen C."/>
            <person name="Potier S."/>
            <person name="Pribylova L."/>
            <person name="Ozanne C."/>
            <person name="Richard G.-F."/>
            <person name="Sacerdot C."/>
            <person name="Straub M.-L."/>
            <person name="Talla E."/>
        </authorList>
    </citation>
    <scope>NUCLEOTIDE SEQUENCE [LARGE SCALE GENOMIC DNA]</scope>
    <source>
        <strain evidence="4">ATCC 56472 / CBS 6340 / NRRL Y-8284</strain>
    </source>
</reference>
<dbReference type="EMBL" id="CU928180">
    <property type="protein sequence ID" value="CAR30459.1"/>
    <property type="molecule type" value="Genomic_DNA"/>
</dbReference>
<dbReference type="Proteomes" id="UP000002036">
    <property type="component" value="Chromosome H"/>
</dbReference>
<dbReference type="PANTHER" id="PTHR22761:SF96">
    <property type="entry name" value="BCDNA.GH08385"/>
    <property type="match status" value="1"/>
</dbReference>
<protein>
    <submittedName>
        <fullName evidence="3">KLTH0H10362p</fullName>
    </submittedName>
</protein>
<feature type="compositionally biased region" description="Basic and acidic residues" evidence="2">
    <location>
        <begin position="432"/>
        <end position="441"/>
    </location>
</feature>
<feature type="region of interest" description="Disordered" evidence="2">
    <location>
        <begin position="413"/>
        <end position="441"/>
    </location>
</feature>
<dbReference type="KEGG" id="lth:KLTH0H10362g"/>
<dbReference type="GeneID" id="8294652"/>
<dbReference type="InterPro" id="IPR005024">
    <property type="entry name" value="Snf7_fam"/>
</dbReference>
<dbReference type="RefSeq" id="XP_002556321.1">
    <property type="nucleotide sequence ID" value="XM_002556275.1"/>
</dbReference>
<proteinExistence type="predicted"/>
<gene>
    <name evidence="3" type="ordered locus">KLTH0H10362g</name>
</gene>
<dbReference type="GO" id="GO:0000815">
    <property type="term" value="C:ESCRT III complex"/>
    <property type="evidence" value="ECO:0007669"/>
    <property type="project" value="TreeGrafter"/>
</dbReference>
<dbReference type="OMA" id="NEQMATT"/>
<keyword evidence="4" id="KW-1185">Reference proteome</keyword>
<dbReference type="FunCoup" id="C5E348">
    <property type="interactions" value="85"/>
</dbReference>
<dbReference type="STRING" id="559295.C5E348"/>
<accession>C5E348</accession>
<evidence type="ECO:0000256" key="2">
    <source>
        <dbReference type="SAM" id="MobiDB-lite"/>
    </source>
</evidence>
<dbReference type="GO" id="GO:0006900">
    <property type="term" value="P:vesicle budding from membrane"/>
    <property type="evidence" value="ECO:0007669"/>
    <property type="project" value="TreeGrafter"/>
</dbReference>